<protein>
    <submittedName>
        <fullName evidence="1">Uncharacterized protein</fullName>
    </submittedName>
</protein>
<reference evidence="1 2" key="1">
    <citation type="submission" date="2020-08" db="EMBL/GenBank/DDBJ databases">
        <title>A Genomic Blueprint of the Chicken Gut Microbiome.</title>
        <authorList>
            <person name="Gilroy R."/>
            <person name="Ravi A."/>
            <person name="Getino M."/>
            <person name="Pursley I."/>
            <person name="Horton D.L."/>
            <person name="Alikhan N.-F."/>
            <person name="Baker D."/>
            <person name="Gharbi K."/>
            <person name="Hall N."/>
            <person name="Watson M."/>
            <person name="Adriaenssens E.M."/>
            <person name="Foster-Nyarko E."/>
            <person name="Jarju S."/>
            <person name="Secka A."/>
            <person name="Antonio M."/>
            <person name="Oren A."/>
            <person name="Chaudhuri R."/>
            <person name="La Ragione R.M."/>
            <person name="Hildebrand F."/>
            <person name="Pallen M.J."/>
        </authorList>
    </citation>
    <scope>NUCLEOTIDE SEQUENCE [LARGE SCALE GENOMIC DNA]</scope>
    <source>
        <strain evidence="1 2">Sa4CUA7</strain>
    </source>
</reference>
<proteinExistence type="predicted"/>
<dbReference type="RefSeq" id="WP_191719553.1">
    <property type="nucleotide sequence ID" value="NZ_JACSQP010000007.1"/>
</dbReference>
<dbReference type="Proteomes" id="UP000648352">
    <property type="component" value="Unassembled WGS sequence"/>
</dbReference>
<organism evidence="1 2">
    <name type="scientific">Microbacterium pullorum</name>
    <dbReference type="NCBI Taxonomy" id="2762236"/>
    <lineage>
        <taxon>Bacteria</taxon>
        <taxon>Bacillati</taxon>
        <taxon>Actinomycetota</taxon>
        <taxon>Actinomycetes</taxon>
        <taxon>Micrococcales</taxon>
        <taxon>Microbacteriaceae</taxon>
        <taxon>Microbacterium</taxon>
    </lineage>
</organism>
<accession>A0ABR8S4E5</accession>
<comment type="caution">
    <text evidence="1">The sequence shown here is derived from an EMBL/GenBank/DDBJ whole genome shotgun (WGS) entry which is preliminary data.</text>
</comment>
<gene>
    <name evidence="1" type="ORF">H9651_11930</name>
</gene>
<evidence type="ECO:0000313" key="1">
    <source>
        <dbReference type="EMBL" id="MBD7958353.1"/>
    </source>
</evidence>
<evidence type="ECO:0000313" key="2">
    <source>
        <dbReference type="Proteomes" id="UP000648352"/>
    </source>
</evidence>
<keyword evidence="2" id="KW-1185">Reference proteome</keyword>
<sequence length="303" mass="33527">MTTSAWWESVPLHEALLVCAGQHASAAYEVQGKDDPREASFAAARASIHAGAAVELLAKSLLAKEHPALIMEKPADAVPAKRHPLELARTADAGALQRMLCRHLKLGKEVEDLGAGILNDRNNAAPVGLSTHGLAGNVDRLGLWIHFVQDASGLVSTDWLSSKAAREQERRFNAFVLELHEKLVAAKRVFEKRRSDRQKASKDFEDWAARLERELAESAHNEIGPDFDNEQECPACARTGRTWGVIHDIEYEYEGPGEYSQNVIWSSYFKCPVCTLELNDPESTAVFSPGWSDLRIRFESLAS</sequence>
<dbReference type="EMBL" id="JACSQP010000007">
    <property type="protein sequence ID" value="MBD7958353.1"/>
    <property type="molecule type" value="Genomic_DNA"/>
</dbReference>
<name>A0ABR8S4E5_9MICO</name>